<dbReference type="PANTHER" id="PTHR37685">
    <property type="entry name" value="GEO11136P1-RELATED"/>
    <property type="match status" value="1"/>
</dbReference>
<name>A0AB38ZED1_9HEMI</name>
<dbReference type="EMBL" id="PP510858">
    <property type="protein sequence ID" value="WXH71783.1"/>
    <property type="molecule type" value="mRNA"/>
</dbReference>
<sequence>MFNLSKSIYATTVIVVLLVILITPRSSLAIDCGTGKSHNSTYGSRQPGDRIVFQDHIRKEWKLLRYAEGDAKFPLRGQKPAIITKIEAIDQYTNGHGGCAYITEGGVGQNHVNVHIKSEFNRGIDFLINIYGK</sequence>
<feature type="chain" id="PRO_5044238976" evidence="1">
    <location>
        <begin position="30"/>
        <end position="133"/>
    </location>
</feature>
<feature type="signal peptide" evidence="1">
    <location>
        <begin position="1"/>
        <end position="29"/>
    </location>
</feature>
<accession>A0AB38ZED1</accession>
<dbReference type="PANTHER" id="PTHR37685:SF1">
    <property type="entry name" value="GEO11136P1-RELATED"/>
    <property type="match status" value="1"/>
</dbReference>
<proteinExistence type="evidence at transcript level"/>
<organism evidence="2">
    <name type="scientific">Ectomocoris sp</name>
    <dbReference type="NCBI Taxonomy" id="3104572"/>
    <lineage>
        <taxon>Eukaryota</taxon>
        <taxon>Metazoa</taxon>
        <taxon>Ecdysozoa</taxon>
        <taxon>Arthropoda</taxon>
        <taxon>Hexapoda</taxon>
        <taxon>Insecta</taxon>
        <taxon>Pterygota</taxon>
        <taxon>Neoptera</taxon>
        <taxon>Paraneoptera</taxon>
        <taxon>Hemiptera</taxon>
        <taxon>Heteroptera</taxon>
        <taxon>Panheteroptera</taxon>
        <taxon>Cimicomorpha</taxon>
        <taxon>Reduviidae</taxon>
        <taxon>Peiratinae</taxon>
        <taxon>Ectomocoris</taxon>
    </lineage>
</organism>
<protein>
    <submittedName>
        <fullName evidence="2">Heteropteran venom family 3 protein 2</fullName>
    </submittedName>
</protein>
<reference evidence="2" key="1">
    <citation type="submission" date="2024-03" db="EMBL/GenBank/DDBJ databases">
        <authorList>
            <person name="Jin J.A."/>
            <person name="King G.A."/>
            <person name="Walker A."/>
        </authorList>
    </citation>
    <scope>NUCLEOTIDE SEQUENCE</scope>
</reference>
<evidence type="ECO:0000313" key="2">
    <source>
        <dbReference type="EMBL" id="WXH71783.1"/>
    </source>
</evidence>
<evidence type="ECO:0000256" key="1">
    <source>
        <dbReference type="SAM" id="SignalP"/>
    </source>
</evidence>
<dbReference type="AlphaFoldDB" id="A0AB38ZED1"/>
<dbReference type="Pfam" id="PF15868">
    <property type="entry name" value="MBF2"/>
    <property type="match status" value="1"/>
</dbReference>
<keyword evidence="1" id="KW-0732">Signal</keyword>
<dbReference type="InterPro" id="IPR031734">
    <property type="entry name" value="MBF2"/>
</dbReference>